<dbReference type="InterPro" id="IPR043941">
    <property type="entry name" value="EMC6-arch"/>
</dbReference>
<dbReference type="Pfam" id="PF19094">
    <property type="entry name" value="EMC6_arch"/>
    <property type="match status" value="1"/>
</dbReference>
<keyword evidence="3" id="KW-1185">Reference proteome</keyword>
<dbReference type="AlphaFoldDB" id="A0AAE3FUV6"/>
<proteinExistence type="predicted"/>
<evidence type="ECO:0000313" key="2">
    <source>
        <dbReference type="EMBL" id="MCL9815768.1"/>
    </source>
</evidence>
<name>A0AAE3FUV6_9EURY</name>
<comment type="caution">
    <text evidence="2">The sequence shown here is derived from an EMBL/GenBank/DDBJ whole genome shotgun (WGS) entry which is preliminary data.</text>
</comment>
<gene>
    <name evidence="2" type="ORF">AArcSt2_02325</name>
</gene>
<feature type="transmembrane region" description="Helical" evidence="1">
    <location>
        <begin position="17"/>
        <end position="37"/>
    </location>
</feature>
<dbReference type="RefSeq" id="WP_174652705.1">
    <property type="nucleotide sequence ID" value="NZ_JAKRVX010000001.1"/>
</dbReference>
<dbReference type="Proteomes" id="UP001203207">
    <property type="component" value="Unassembled WGS sequence"/>
</dbReference>
<keyword evidence="1" id="KW-0472">Membrane</keyword>
<feature type="transmembrane region" description="Helical" evidence="1">
    <location>
        <begin position="49"/>
        <end position="68"/>
    </location>
</feature>
<accession>A0AAE3FUV6</accession>
<reference evidence="2" key="2">
    <citation type="submission" date="2022-02" db="EMBL/GenBank/DDBJ databases">
        <authorList>
            <person name="Elcheninov A.G."/>
            <person name="Sorokin D.Y."/>
            <person name="Kublanov I.V."/>
        </authorList>
    </citation>
    <scope>NUCLEOTIDE SEQUENCE</scope>
    <source>
        <strain evidence="2">AArc-St2</strain>
    </source>
</reference>
<keyword evidence="1" id="KW-0812">Transmembrane</keyword>
<keyword evidence="1" id="KW-1133">Transmembrane helix</keyword>
<dbReference type="EMBL" id="JAKRVX010000001">
    <property type="protein sequence ID" value="MCL9815768.1"/>
    <property type="molecule type" value="Genomic_DNA"/>
</dbReference>
<organism evidence="2 3">
    <name type="scientific">Natronocalculus amylovorans</name>
    <dbReference type="NCBI Taxonomy" id="2917812"/>
    <lineage>
        <taxon>Archaea</taxon>
        <taxon>Methanobacteriati</taxon>
        <taxon>Methanobacteriota</taxon>
        <taxon>Stenosarchaea group</taxon>
        <taxon>Halobacteria</taxon>
        <taxon>Halobacteriales</taxon>
        <taxon>Haloferacaceae</taxon>
        <taxon>Natronocalculus</taxon>
    </lineage>
</organism>
<feature type="transmembrane region" description="Helical" evidence="1">
    <location>
        <begin position="80"/>
        <end position="99"/>
    </location>
</feature>
<sequence>MATETAASGLSDHMRGVTITTIACLSGVAAGLASAAFVGTDPAAAGDTIAVVIMAAFIFVQYPIYKLVGVDLTEFGIKDNLFVSFMTFTLWFITFAILLTSEVQL</sequence>
<protein>
    <submittedName>
        <fullName evidence="2">Uncharacterized protein</fullName>
    </submittedName>
</protein>
<reference evidence="2" key="1">
    <citation type="journal article" date="2022" name="Syst. Appl. Microbiol.">
        <title>Natronocalculus amylovorans gen. nov., sp. nov., and Natranaeroarchaeum aerophilus sp. nov., dominant culturable amylolytic natronoarchaea from hypersaline soda lakes in southwestern Siberia.</title>
        <authorList>
            <person name="Sorokin D.Y."/>
            <person name="Elcheninov A.G."/>
            <person name="Khizhniak T.V."/>
            <person name="Koenen M."/>
            <person name="Bale N.J."/>
            <person name="Damste J.S.S."/>
            <person name="Kublanov I.V."/>
        </authorList>
    </citation>
    <scope>NUCLEOTIDE SEQUENCE</scope>
    <source>
        <strain evidence="2">AArc-St2</strain>
    </source>
</reference>
<evidence type="ECO:0000313" key="3">
    <source>
        <dbReference type="Proteomes" id="UP001203207"/>
    </source>
</evidence>
<evidence type="ECO:0000256" key="1">
    <source>
        <dbReference type="SAM" id="Phobius"/>
    </source>
</evidence>